<dbReference type="InterPro" id="IPR029046">
    <property type="entry name" value="LolA/LolB/LppX"/>
</dbReference>
<evidence type="ECO:0000256" key="1">
    <source>
        <dbReference type="SAM" id="MobiDB-lite"/>
    </source>
</evidence>
<sequence>MRRSATLIGISAIAVLASGCSSDSEDGQKTEGKERTTSAASSPAPAVDAGRDIQAAVDTTKQSTARIDDRIRVTGMGQDFTTTVKGAFDMKADRGSLKVSLAQTGTSSDAAVPLDEIFHGSTVYFRMPEEMNGDTGWRSTPRDEAEVHAMLRAPLNDPEFVLRQVSMAHSVTAAGEEKVNGVPARHYTGKLNHKPLLLRMVKERREKAEEPMVKMGDGLPATADVWVTKDGLITRVLLVCDFGSAKVSSTMNLTDLGKAVTVASPPQGAQAVPAASVDGPLVG</sequence>
<feature type="compositionally biased region" description="Basic and acidic residues" evidence="1">
    <location>
        <begin position="26"/>
        <end position="36"/>
    </location>
</feature>
<dbReference type="GeneID" id="97279389"/>
<feature type="region of interest" description="Disordered" evidence="1">
    <location>
        <begin position="20"/>
        <end position="50"/>
    </location>
</feature>
<keyword evidence="3" id="KW-1185">Reference proteome</keyword>
<gene>
    <name evidence="2" type="ORF">OG350_03155</name>
</gene>
<name>A0ABZ1KHK2_STRAH</name>
<protein>
    <recommendedName>
        <fullName evidence="4">Lipoprotein</fullName>
    </recommendedName>
</protein>
<evidence type="ECO:0008006" key="4">
    <source>
        <dbReference type="Google" id="ProtNLM"/>
    </source>
</evidence>
<evidence type="ECO:0000313" key="3">
    <source>
        <dbReference type="Proteomes" id="UP001622557"/>
    </source>
</evidence>
<dbReference type="SUPFAM" id="SSF89392">
    <property type="entry name" value="Prokaryotic lipoproteins and lipoprotein localization factors"/>
    <property type="match status" value="1"/>
</dbReference>
<dbReference type="Proteomes" id="UP001622557">
    <property type="component" value="Chromosome"/>
</dbReference>
<proteinExistence type="predicted"/>
<accession>A0ABZ1KHK2</accession>
<organism evidence="2 3">
    <name type="scientific">Streptomyces achromogenes</name>
    <dbReference type="NCBI Taxonomy" id="67255"/>
    <lineage>
        <taxon>Bacteria</taxon>
        <taxon>Bacillati</taxon>
        <taxon>Actinomycetota</taxon>
        <taxon>Actinomycetes</taxon>
        <taxon>Kitasatosporales</taxon>
        <taxon>Streptomycetaceae</taxon>
        <taxon>Streptomyces</taxon>
    </lineage>
</organism>
<dbReference type="Gene3D" id="2.50.20.20">
    <property type="match status" value="1"/>
</dbReference>
<reference evidence="2 3" key="1">
    <citation type="submission" date="2022-10" db="EMBL/GenBank/DDBJ databases">
        <title>The complete genomes of actinobacterial strains from the NBC collection.</title>
        <authorList>
            <person name="Joergensen T.S."/>
            <person name="Alvarez Arevalo M."/>
            <person name="Sterndorff E.B."/>
            <person name="Faurdal D."/>
            <person name="Vuksanovic O."/>
            <person name="Mourched A.-S."/>
            <person name="Charusanti P."/>
            <person name="Shaw S."/>
            <person name="Blin K."/>
            <person name="Weber T."/>
        </authorList>
    </citation>
    <scope>NUCLEOTIDE SEQUENCE [LARGE SCALE GENOMIC DNA]</scope>
    <source>
        <strain evidence="2 3">NBC_00156</strain>
    </source>
</reference>
<dbReference type="RefSeq" id="WP_405445184.1">
    <property type="nucleotide sequence ID" value="NZ_CP108164.1"/>
</dbReference>
<dbReference type="PROSITE" id="PS51257">
    <property type="entry name" value="PROKAR_LIPOPROTEIN"/>
    <property type="match status" value="1"/>
</dbReference>
<dbReference type="EMBL" id="CP108164">
    <property type="protein sequence ID" value="WTQ79362.1"/>
    <property type="molecule type" value="Genomic_DNA"/>
</dbReference>
<evidence type="ECO:0000313" key="2">
    <source>
        <dbReference type="EMBL" id="WTQ79362.1"/>
    </source>
</evidence>